<proteinExistence type="predicted"/>
<dbReference type="Gene3D" id="3.40.50.2020">
    <property type="match status" value="1"/>
</dbReference>
<evidence type="ECO:0000259" key="1">
    <source>
        <dbReference type="Pfam" id="PF00156"/>
    </source>
</evidence>
<dbReference type="AlphaFoldDB" id="A0A0P8AE95"/>
<dbReference type="InterPro" id="IPR000836">
    <property type="entry name" value="PRTase_dom"/>
</dbReference>
<keyword evidence="2" id="KW-0328">Glycosyltransferase</keyword>
<dbReference type="GO" id="GO:0016757">
    <property type="term" value="F:glycosyltransferase activity"/>
    <property type="evidence" value="ECO:0007669"/>
    <property type="project" value="UniProtKB-KW"/>
</dbReference>
<dbReference type="SUPFAM" id="SSF53271">
    <property type="entry name" value="PRTase-like"/>
    <property type="match status" value="1"/>
</dbReference>
<dbReference type="Proteomes" id="UP000050360">
    <property type="component" value="Unassembled WGS sequence"/>
</dbReference>
<accession>A0A0P8AE95</accession>
<gene>
    <name evidence="2" type="ORF">MPEBLZ_00158</name>
</gene>
<reference evidence="2 3" key="1">
    <citation type="submission" date="2015-09" db="EMBL/GenBank/DDBJ databases">
        <title>A metagenomics-based metabolic model of nitrate-dependent anaerobic oxidation of methane by Methanoperedens-like archaea.</title>
        <authorList>
            <person name="Arshad A."/>
            <person name="Speth D.R."/>
            <person name="De Graaf R.M."/>
            <person name="Op Den Camp H.J."/>
            <person name="Jetten M.S."/>
            <person name="Welte C.U."/>
        </authorList>
    </citation>
    <scope>NUCLEOTIDE SEQUENCE [LARGE SCALE GENOMIC DNA]</scope>
</reference>
<comment type="caution">
    <text evidence="2">The sequence shown here is derived from an EMBL/GenBank/DDBJ whole genome shotgun (WGS) entry which is preliminary data.</text>
</comment>
<keyword evidence="2" id="KW-0808">Transferase</keyword>
<evidence type="ECO:0000313" key="2">
    <source>
        <dbReference type="EMBL" id="KPQ45277.1"/>
    </source>
</evidence>
<feature type="domain" description="Phosphoribosyltransferase" evidence="1">
    <location>
        <begin position="38"/>
        <end position="201"/>
    </location>
</feature>
<evidence type="ECO:0000313" key="3">
    <source>
        <dbReference type="Proteomes" id="UP000050360"/>
    </source>
</evidence>
<name>A0A0P8AE95_9EURY</name>
<dbReference type="CDD" id="cd06223">
    <property type="entry name" value="PRTases_typeI"/>
    <property type="match status" value="1"/>
</dbReference>
<sequence>MGKIIEMKELRNKNYVFRDRVHAGELLASRLKPYIGKDSKDSIVLAIPSGGVPVGNTIAKKLGLQMDLIIVRKLPIPYNTEAGFGSMSWNGEVKLNEKLVHQLQLSDSDIDPIIADVKRELDKRMEIFRGKRPFPELKNKTAIIVDDGLASGYTLLAAISSVKRLSSAKIIVAVPTASKNAIDLVAPYVDEIFCLNIRETSIFAVADAYKEWHDLTEQEVLKILRK</sequence>
<protein>
    <submittedName>
        <fullName evidence="2">Phosphoribosyltransferase</fullName>
    </submittedName>
</protein>
<dbReference type="InterPro" id="IPR029057">
    <property type="entry name" value="PRTase-like"/>
</dbReference>
<organism evidence="2 3">
    <name type="scientific">Candidatus Methanoperedens nitratireducens</name>
    <dbReference type="NCBI Taxonomy" id="1392998"/>
    <lineage>
        <taxon>Archaea</taxon>
        <taxon>Methanobacteriati</taxon>
        <taxon>Methanobacteriota</taxon>
        <taxon>Stenosarchaea group</taxon>
        <taxon>Methanomicrobia</taxon>
        <taxon>Methanosarcinales</taxon>
        <taxon>ANME-2 cluster</taxon>
        <taxon>Candidatus Methanoperedentaceae</taxon>
        <taxon>Candidatus Methanoperedens</taxon>
    </lineage>
</organism>
<dbReference type="EMBL" id="LKCM01000015">
    <property type="protein sequence ID" value="KPQ45277.1"/>
    <property type="molecule type" value="Genomic_DNA"/>
</dbReference>
<dbReference type="Pfam" id="PF00156">
    <property type="entry name" value="Pribosyltran"/>
    <property type="match status" value="1"/>
</dbReference>
<dbReference type="Gene3D" id="3.30.1310.20">
    <property type="entry name" value="PRTase-like"/>
    <property type="match status" value="1"/>
</dbReference>